<dbReference type="InParanoid" id="A0A4R5DN42"/>
<dbReference type="AlphaFoldDB" id="A0A4R5DN42"/>
<sequence>MTVASDRNRHIVLDTDCGIDDALALLYLAGRPDADLAAVTTVYGNAPLEAVVRNVGYVLELAGLPGVPVAVGAPGPIAGTARIASHVHGADGLGDVIADKEPPRNLVDHGAARFLVDLARERPGYYDLLAVGPLTNVGQALEIEPELLTSFRSVVMMGGSGPFPPLGAVQLVDANVQNDPEAARRVVHAPRNRLVSVGVNVTTTTIVDEAALARLHGSGTRWGEFAGAVLESYADFYQYAWGRRVSPAHDGLAAALLVEPAWIAASRTGPMNVTSDGFSVRAHLMRTADGGPVAWSAGQAPDSVVVTDVNREGFLADFLGILATGGGSTW</sequence>
<comment type="caution">
    <text evidence="4">The sequence shown here is derived from an EMBL/GenBank/DDBJ whole genome shotgun (WGS) entry which is preliminary data.</text>
</comment>
<dbReference type="InterPro" id="IPR036452">
    <property type="entry name" value="Ribo_hydro-like"/>
</dbReference>
<evidence type="ECO:0000256" key="1">
    <source>
        <dbReference type="ARBA" id="ARBA00022801"/>
    </source>
</evidence>
<evidence type="ECO:0000256" key="2">
    <source>
        <dbReference type="ARBA" id="ARBA00023295"/>
    </source>
</evidence>
<dbReference type="SUPFAM" id="SSF53590">
    <property type="entry name" value="Nucleoside hydrolase"/>
    <property type="match status" value="1"/>
</dbReference>
<evidence type="ECO:0000259" key="3">
    <source>
        <dbReference type="Pfam" id="PF01156"/>
    </source>
</evidence>
<dbReference type="OrthoDB" id="9797882at2"/>
<keyword evidence="1 4" id="KW-0378">Hydrolase</keyword>
<dbReference type="PANTHER" id="PTHR12304:SF4">
    <property type="entry name" value="URIDINE NUCLEOSIDASE"/>
    <property type="match status" value="1"/>
</dbReference>
<dbReference type="InterPro" id="IPR001910">
    <property type="entry name" value="Inosine/uridine_hydrolase_dom"/>
</dbReference>
<gene>
    <name evidence="4" type="ORF">E1269_00005</name>
</gene>
<dbReference type="FunCoup" id="A0A4R5DN42">
    <property type="interactions" value="139"/>
</dbReference>
<name>A0A4R5DN42_9ACTN</name>
<dbReference type="GO" id="GO:0005829">
    <property type="term" value="C:cytosol"/>
    <property type="evidence" value="ECO:0007669"/>
    <property type="project" value="TreeGrafter"/>
</dbReference>
<keyword evidence="2" id="KW-0326">Glycosidase</keyword>
<dbReference type="GO" id="GO:0006152">
    <property type="term" value="P:purine nucleoside catabolic process"/>
    <property type="evidence" value="ECO:0007669"/>
    <property type="project" value="TreeGrafter"/>
</dbReference>
<dbReference type="InterPro" id="IPR023186">
    <property type="entry name" value="IUNH"/>
</dbReference>
<keyword evidence="5" id="KW-1185">Reference proteome</keyword>
<dbReference type="PANTHER" id="PTHR12304">
    <property type="entry name" value="INOSINE-URIDINE PREFERRING NUCLEOSIDE HYDROLASE"/>
    <property type="match status" value="1"/>
</dbReference>
<dbReference type="EMBL" id="SMKZ01000001">
    <property type="protein sequence ID" value="TDE15736.1"/>
    <property type="molecule type" value="Genomic_DNA"/>
</dbReference>
<protein>
    <submittedName>
        <fullName evidence="4">Nucleoside hydrolase</fullName>
    </submittedName>
</protein>
<accession>A0A4R5DN42</accession>
<dbReference type="Gene3D" id="3.90.245.10">
    <property type="entry name" value="Ribonucleoside hydrolase-like"/>
    <property type="match status" value="1"/>
</dbReference>
<dbReference type="GO" id="GO:0008477">
    <property type="term" value="F:purine nucleosidase activity"/>
    <property type="evidence" value="ECO:0007669"/>
    <property type="project" value="TreeGrafter"/>
</dbReference>
<dbReference type="RefSeq" id="WP_131889733.1">
    <property type="nucleotide sequence ID" value="NZ_SMKZ01000001.1"/>
</dbReference>
<reference evidence="4 5" key="1">
    <citation type="submission" date="2019-03" db="EMBL/GenBank/DDBJ databases">
        <title>Draft genome sequences of novel Actinobacteria.</title>
        <authorList>
            <person name="Sahin N."/>
            <person name="Ay H."/>
            <person name="Saygin H."/>
        </authorList>
    </citation>
    <scope>NUCLEOTIDE SEQUENCE [LARGE SCALE GENOMIC DNA]</scope>
    <source>
        <strain evidence="4 5">5K138</strain>
    </source>
</reference>
<evidence type="ECO:0000313" key="5">
    <source>
        <dbReference type="Proteomes" id="UP000294739"/>
    </source>
</evidence>
<feature type="domain" description="Inosine/uridine-preferring nucleoside hydrolase" evidence="3">
    <location>
        <begin position="11"/>
        <end position="315"/>
    </location>
</feature>
<dbReference type="Pfam" id="PF01156">
    <property type="entry name" value="IU_nuc_hydro"/>
    <property type="match status" value="1"/>
</dbReference>
<organism evidence="4 5">
    <name type="scientific">Jiangella asiatica</name>
    <dbReference type="NCBI Taxonomy" id="2530372"/>
    <lineage>
        <taxon>Bacteria</taxon>
        <taxon>Bacillati</taxon>
        <taxon>Actinomycetota</taxon>
        <taxon>Actinomycetes</taxon>
        <taxon>Jiangellales</taxon>
        <taxon>Jiangellaceae</taxon>
        <taxon>Jiangella</taxon>
    </lineage>
</organism>
<dbReference type="Proteomes" id="UP000294739">
    <property type="component" value="Unassembled WGS sequence"/>
</dbReference>
<evidence type="ECO:0000313" key="4">
    <source>
        <dbReference type="EMBL" id="TDE15736.1"/>
    </source>
</evidence>
<proteinExistence type="predicted"/>
<dbReference type="CDD" id="cd02650">
    <property type="entry name" value="nuc_hydro_CaPnhB"/>
    <property type="match status" value="1"/>
</dbReference>